<evidence type="ECO:0000256" key="4">
    <source>
        <dbReference type="ARBA" id="ARBA00022692"/>
    </source>
</evidence>
<evidence type="ECO:0000256" key="7">
    <source>
        <dbReference type="SAM" id="Phobius"/>
    </source>
</evidence>
<keyword evidence="6 7" id="KW-0472">Membrane</keyword>
<organism evidence="9 10">
    <name type="scientific">Metaclostridioides mangenotii</name>
    <dbReference type="NCBI Taxonomy" id="1540"/>
    <lineage>
        <taxon>Bacteria</taxon>
        <taxon>Bacillati</taxon>
        <taxon>Bacillota</taxon>
        <taxon>Clostridia</taxon>
        <taxon>Peptostreptococcales</taxon>
        <taxon>Peptostreptococcaceae</taxon>
        <taxon>Metaclostridioides</taxon>
    </lineage>
</organism>
<name>A0ABS4EBN4_9FIRM</name>
<dbReference type="SUPFAM" id="SSF103481">
    <property type="entry name" value="Multidrug resistance efflux transporter EmrE"/>
    <property type="match status" value="2"/>
</dbReference>
<dbReference type="PANTHER" id="PTHR32322:SF18">
    <property type="entry name" value="S-ADENOSYLMETHIONINE_S-ADENOSYLHOMOCYSTEINE TRANSPORTER"/>
    <property type="match status" value="1"/>
</dbReference>
<keyword evidence="10" id="KW-1185">Reference proteome</keyword>
<reference evidence="9 10" key="1">
    <citation type="submission" date="2021-03" db="EMBL/GenBank/DDBJ databases">
        <title>Genomic Encyclopedia of Type Strains, Phase IV (KMG-IV): sequencing the most valuable type-strain genomes for metagenomic binning, comparative biology and taxonomic classification.</title>
        <authorList>
            <person name="Goeker M."/>
        </authorList>
    </citation>
    <scope>NUCLEOTIDE SEQUENCE [LARGE SCALE GENOMIC DNA]</scope>
    <source>
        <strain evidence="9 10">DSM 1289</strain>
    </source>
</reference>
<dbReference type="Pfam" id="PF00892">
    <property type="entry name" value="EamA"/>
    <property type="match status" value="2"/>
</dbReference>
<accession>A0ABS4EBN4</accession>
<keyword evidence="5 7" id="KW-1133">Transmembrane helix</keyword>
<dbReference type="InterPro" id="IPR037185">
    <property type="entry name" value="EmrE-like"/>
</dbReference>
<evidence type="ECO:0000256" key="2">
    <source>
        <dbReference type="ARBA" id="ARBA00007362"/>
    </source>
</evidence>
<feature type="transmembrane region" description="Helical" evidence="7">
    <location>
        <begin position="103"/>
        <end position="135"/>
    </location>
</feature>
<keyword evidence="3" id="KW-1003">Cell membrane</keyword>
<feature type="transmembrane region" description="Helical" evidence="7">
    <location>
        <begin position="181"/>
        <end position="201"/>
    </location>
</feature>
<feature type="transmembrane region" description="Helical" evidence="7">
    <location>
        <begin position="221"/>
        <end position="241"/>
    </location>
</feature>
<dbReference type="EMBL" id="JAGGJX010000003">
    <property type="protein sequence ID" value="MBP1855363.1"/>
    <property type="molecule type" value="Genomic_DNA"/>
</dbReference>
<feature type="domain" description="EamA" evidence="8">
    <location>
        <begin position="36"/>
        <end position="135"/>
    </location>
</feature>
<dbReference type="PANTHER" id="PTHR32322">
    <property type="entry name" value="INNER MEMBRANE TRANSPORTER"/>
    <property type="match status" value="1"/>
</dbReference>
<dbReference type="InterPro" id="IPR050638">
    <property type="entry name" value="AA-Vitamin_Transporters"/>
</dbReference>
<feature type="transmembrane region" description="Helical" evidence="7">
    <location>
        <begin position="247"/>
        <end position="264"/>
    </location>
</feature>
<dbReference type="RefSeq" id="WP_209456814.1">
    <property type="nucleotide sequence ID" value="NZ_BAAACS010000012.1"/>
</dbReference>
<evidence type="ECO:0000256" key="5">
    <source>
        <dbReference type="ARBA" id="ARBA00022989"/>
    </source>
</evidence>
<evidence type="ECO:0000256" key="6">
    <source>
        <dbReference type="ARBA" id="ARBA00023136"/>
    </source>
</evidence>
<dbReference type="Proteomes" id="UP000767291">
    <property type="component" value="Unassembled WGS sequence"/>
</dbReference>
<proteinExistence type="inferred from homology"/>
<feature type="transmembrane region" description="Helical" evidence="7">
    <location>
        <begin position="39"/>
        <end position="57"/>
    </location>
</feature>
<evidence type="ECO:0000259" key="8">
    <source>
        <dbReference type="Pfam" id="PF00892"/>
    </source>
</evidence>
<protein>
    <submittedName>
        <fullName evidence="9">Drug/metabolite transporter (DMT)-like permease</fullName>
    </submittedName>
</protein>
<comment type="subcellular location">
    <subcellularLocation>
        <location evidence="1">Cell membrane</location>
        <topology evidence="1">Multi-pass membrane protein</topology>
    </subcellularLocation>
</comment>
<feature type="domain" description="EamA" evidence="8">
    <location>
        <begin position="158"/>
        <end position="286"/>
    </location>
</feature>
<dbReference type="Gene3D" id="1.10.3730.20">
    <property type="match status" value="2"/>
</dbReference>
<feature type="transmembrane region" description="Helical" evidence="7">
    <location>
        <begin position="64"/>
        <end position="83"/>
    </location>
</feature>
<evidence type="ECO:0000313" key="10">
    <source>
        <dbReference type="Proteomes" id="UP000767291"/>
    </source>
</evidence>
<comment type="caution">
    <text evidence="9">The sequence shown here is derived from an EMBL/GenBank/DDBJ whole genome shotgun (WGS) entry which is preliminary data.</text>
</comment>
<evidence type="ECO:0000256" key="3">
    <source>
        <dbReference type="ARBA" id="ARBA00022475"/>
    </source>
</evidence>
<gene>
    <name evidence="9" type="ORF">J2Z43_001758</name>
</gene>
<sequence length="287" mass="31992">MLVSYFALLIRVVLLSFERIVVRMLGDQEGDIYKNISSSFLFFFIGGVCLMPFCLFVKVDSWVFLLPCYLSSLVYAIGSVAYVTSLATGETSLVTPINSLNSLFLLIVSVIFLGESLSLGKVIGIFVIIMGVFLLKNVKSPLKSMTAIIKNLPCRLMILYISMQSIGRVIDKMFYVEVSPVLYSTILYFFVGLNLFAVLLFKKKAHVIKEIFVNKKVPSIVSGAINGYSYLALLIALNYIELSVAEPFTQVSMILTMVLAHFIFKESIKEKISGSVLILIGGWLLFM</sequence>
<evidence type="ECO:0000256" key="1">
    <source>
        <dbReference type="ARBA" id="ARBA00004651"/>
    </source>
</evidence>
<evidence type="ECO:0000313" key="9">
    <source>
        <dbReference type="EMBL" id="MBP1855363.1"/>
    </source>
</evidence>
<keyword evidence="4 7" id="KW-0812">Transmembrane</keyword>
<comment type="similarity">
    <text evidence="2">Belongs to the EamA transporter family.</text>
</comment>
<dbReference type="InterPro" id="IPR000620">
    <property type="entry name" value="EamA_dom"/>
</dbReference>